<evidence type="ECO:0008006" key="5">
    <source>
        <dbReference type="Google" id="ProtNLM"/>
    </source>
</evidence>
<proteinExistence type="predicted"/>
<organism evidence="1 3">
    <name type="scientific">Candidatus Chlorohelix allophototropha</name>
    <dbReference type="NCBI Taxonomy" id="3003348"/>
    <lineage>
        <taxon>Bacteria</taxon>
        <taxon>Bacillati</taxon>
        <taxon>Chloroflexota</taxon>
        <taxon>Chloroflexia</taxon>
        <taxon>Candidatus Chloroheliales</taxon>
        <taxon>Candidatus Chloroheliaceae</taxon>
        <taxon>Candidatus Chlorohelix</taxon>
    </lineage>
</organism>
<dbReference type="EMBL" id="CP128400">
    <property type="protein sequence ID" value="WJW69044.1"/>
    <property type="molecule type" value="Genomic_DNA"/>
</dbReference>
<reference evidence="2" key="2">
    <citation type="journal article" date="2024" name="Nature">
        <title>Anoxygenic phototroph of the Chloroflexota uses a type I reaction centre.</title>
        <authorList>
            <person name="Tsuji J.M."/>
            <person name="Shaw N.A."/>
            <person name="Nagashima S."/>
            <person name="Venkiteswaran J.J."/>
            <person name="Schiff S.L."/>
            <person name="Watanabe T."/>
            <person name="Fukui M."/>
            <person name="Hanada S."/>
            <person name="Tank M."/>
            <person name="Neufeld J.D."/>
        </authorList>
    </citation>
    <scope>NUCLEOTIDE SEQUENCE</scope>
    <source>
        <strain evidence="2">L227-S17</strain>
    </source>
</reference>
<evidence type="ECO:0000313" key="3">
    <source>
        <dbReference type="Proteomes" id="UP000521676"/>
    </source>
</evidence>
<sequence>MDSDLLALLNHGVEEATNGSKSRARTYFRHATSIDPDNETALLWLAWLSDDAYEAVELLEKVLIRNPRNDIARSYLDQAKKRREELELLVSGSNSLNLWHRMTPDHRAKVKDAVVPYLGEFLLGQGYITRQQLESALKRHRELIQRGSPKLVGQVLVELGYLSQSQLEAGLQEHRGEYNHRFRE</sequence>
<name>A0A8T7MAN9_9CHLR</name>
<evidence type="ECO:0000313" key="4">
    <source>
        <dbReference type="Proteomes" id="UP001431572"/>
    </source>
</evidence>
<dbReference type="Proteomes" id="UP000521676">
    <property type="component" value="Unassembled WGS sequence"/>
</dbReference>
<protein>
    <recommendedName>
        <fullName evidence="5">Tetratricopeptide repeat protein</fullName>
    </recommendedName>
</protein>
<dbReference type="SUPFAM" id="SSF48452">
    <property type="entry name" value="TPR-like"/>
    <property type="match status" value="1"/>
</dbReference>
<dbReference type="Proteomes" id="UP001431572">
    <property type="component" value="Chromosome 2"/>
</dbReference>
<dbReference type="EMBL" id="JACATZ010000024">
    <property type="protein sequence ID" value="NWJ49195.1"/>
    <property type="molecule type" value="Genomic_DNA"/>
</dbReference>
<accession>A0A8T7MAN9</accession>
<dbReference type="Gene3D" id="1.25.40.10">
    <property type="entry name" value="Tetratricopeptide repeat domain"/>
    <property type="match status" value="1"/>
</dbReference>
<keyword evidence="4" id="KW-1185">Reference proteome</keyword>
<dbReference type="RefSeq" id="WP_341470941.1">
    <property type="nucleotide sequence ID" value="NZ_CP128400.1"/>
</dbReference>
<reference evidence="1 3" key="1">
    <citation type="submission" date="2020-06" db="EMBL/GenBank/DDBJ databases">
        <title>Anoxygenic phototrophic Chloroflexota member uses a Type I reaction center.</title>
        <authorList>
            <person name="Tsuji J.M."/>
            <person name="Shaw N.A."/>
            <person name="Nagashima S."/>
            <person name="Venkiteswaran J."/>
            <person name="Schiff S.L."/>
            <person name="Hanada S."/>
            <person name="Tank M."/>
            <person name="Neufeld J.D."/>
        </authorList>
    </citation>
    <scope>NUCLEOTIDE SEQUENCE [LARGE SCALE GENOMIC DNA]</scope>
    <source>
        <strain evidence="1">L227-S17</strain>
    </source>
</reference>
<evidence type="ECO:0000313" key="2">
    <source>
        <dbReference type="EMBL" id="WJW69044.1"/>
    </source>
</evidence>
<dbReference type="AlphaFoldDB" id="A0A8T7MAN9"/>
<gene>
    <name evidence="1" type="ORF">HXX08_25340</name>
    <name evidence="2" type="ORF">OZ401_002636</name>
</gene>
<dbReference type="InterPro" id="IPR011990">
    <property type="entry name" value="TPR-like_helical_dom_sf"/>
</dbReference>
<evidence type="ECO:0000313" key="1">
    <source>
        <dbReference type="EMBL" id="NWJ49195.1"/>
    </source>
</evidence>